<reference evidence="2 3" key="1">
    <citation type="submission" date="2019-07" db="EMBL/GenBank/DDBJ databases">
        <authorList>
            <person name="Park Y.J."/>
            <person name="Jeong S.E."/>
            <person name="Jung H.S."/>
        </authorList>
    </citation>
    <scope>NUCLEOTIDE SEQUENCE [LARGE SCALE GENOMIC DNA]</scope>
    <source>
        <strain evidence="3">P16(2019)</strain>
    </source>
</reference>
<gene>
    <name evidence="2" type="ORF">FN960_03900</name>
</gene>
<dbReference type="RefSeq" id="WP_143847131.1">
    <property type="nucleotide sequence ID" value="NZ_VLXZ01000002.1"/>
</dbReference>
<keyword evidence="3" id="KW-1185">Reference proteome</keyword>
<feature type="compositionally biased region" description="Basic and acidic residues" evidence="1">
    <location>
        <begin position="1"/>
        <end position="23"/>
    </location>
</feature>
<dbReference type="OrthoDB" id="2939520at2"/>
<evidence type="ECO:0000256" key="1">
    <source>
        <dbReference type="SAM" id="MobiDB-lite"/>
    </source>
</evidence>
<dbReference type="Pfam" id="PF13213">
    <property type="entry name" value="DUF4021"/>
    <property type="match status" value="1"/>
</dbReference>
<dbReference type="AlphaFoldDB" id="A0A554A1V2"/>
<dbReference type="InterPro" id="IPR025094">
    <property type="entry name" value="DUF4021"/>
</dbReference>
<accession>A0A554A1V2</accession>
<sequence length="53" mass="6243">MRDQKKEHEDQAKNEKQSDHETNVVDLDPEEQAMNGNYGMPETESENEQHNKE</sequence>
<evidence type="ECO:0000313" key="2">
    <source>
        <dbReference type="EMBL" id="TSB47671.1"/>
    </source>
</evidence>
<organism evidence="2 3">
    <name type="scientific">Alkalicoccobacillus porphyridii</name>
    <dbReference type="NCBI Taxonomy" id="2597270"/>
    <lineage>
        <taxon>Bacteria</taxon>
        <taxon>Bacillati</taxon>
        <taxon>Bacillota</taxon>
        <taxon>Bacilli</taxon>
        <taxon>Bacillales</taxon>
        <taxon>Bacillaceae</taxon>
        <taxon>Alkalicoccobacillus</taxon>
    </lineage>
</organism>
<dbReference type="EMBL" id="VLXZ01000002">
    <property type="protein sequence ID" value="TSB47671.1"/>
    <property type="molecule type" value="Genomic_DNA"/>
</dbReference>
<evidence type="ECO:0000313" key="3">
    <source>
        <dbReference type="Proteomes" id="UP000318521"/>
    </source>
</evidence>
<proteinExistence type="predicted"/>
<name>A0A554A1V2_9BACI</name>
<dbReference type="Proteomes" id="UP000318521">
    <property type="component" value="Unassembled WGS sequence"/>
</dbReference>
<feature type="region of interest" description="Disordered" evidence="1">
    <location>
        <begin position="1"/>
        <end position="53"/>
    </location>
</feature>
<comment type="caution">
    <text evidence="2">The sequence shown here is derived from an EMBL/GenBank/DDBJ whole genome shotgun (WGS) entry which is preliminary data.</text>
</comment>
<protein>
    <submittedName>
        <fullName evidence="2">DUF4021 domain-containing protein</fullName>
    </submittedName>
</protein>